<dbReference type="AlphaFoldDB" id="A0A8K9X356"/>
<accession>A0A8K9X356</accession>
<reference evidence="1" key="1">
    <citation type="submission" date="2020-07" db="EMBL/GenBank/DDBJ databases">
        <title>A long reads based de novo assembly of the rainbow trout Arlee double haploid line genome.</title>
        <authorList>
            <person name="Gao G."/>
            <person name="Palti Y."/>
        </authorList>
    </citation>
    <scope>NUCLEOTIDE SEQUENCE [LARGE SCALE GENOMIC DNA]</scope>
</reference>
<keyword evidence="2" id="KW-1185">Reference proteome</keyword>
<evidence type="ECO:0000313" key="1">
    <source>
        <dbReference type="Ensembl" id="ENSOMYP00000126987.1"/>
    </source>
</evidence>
<dbReference type="Proteomes" id="UP000694395">
    <property type="component" value="Chromosome 11"/>
</dbReference>
<evidence type="ECO:0000313" key="2">
    <source>
        <dbReference type="Proteomes" id="UP000694395"/>
    </source>
</evidence>
<dbReference type="Ensembl" id="ENSOMYT00000157293.1">
    <property type="protein sequence ID" value="ENSOMYP00000126987.1"/>
    <property type="gene ID" value="ENSOMYG00000053091.1"/>
</dbReference>
<protein>
    <submittedName>
        <fullName evidence="1">Uncharacterized protein</fullName>
    </submittedName>
</protein>
<reference evidence="1" key="2">
    <citation type="submission" date="2025-08" db="UniProtKB">
        <authorList>
            <consortium name="Ensembl"/>
        </authorList>
    </citation>
    <scope>IDENTIFICATION</scope>
</reference>
<sequence length="135" mass="15442">MSLPRLDIAKIRYTDYMQTLTSLVQRLSKQVVEVHDQLGTETGYEGRENMWLAYMRFTAKTLNRKDCVICGHARPVLATHPFALRSGEGWRCTLQAFYHNEPTSTLRKALSLVFPDIPPQKAPWGSERTEETTAV</sequence>
<dbReference type="GeneTree" id="ENSGT01120000272201"/>
<proteinExistence type="predicted"/>
<name>A0A8K9X356_ONCMY</name>
<organism evidence="1 2">
    <name type="scientific">Oncorhynchus mykiss</name>
    <name type="common">Rainbow trout</name>
    <name type="synonym">Salmo gairdneri</name>
    <dbReference type="NCBI Taxonomy" id="8022"/>
    <lineage>
        <taxon>Eukaryota</taxon>
        <taxon>Metazoa</taxon>
        <taxon>Chordata</taxon>
        <taxon>Craniata</taxon>
        <taxon>Vertebrata</taxon>
        <taxon>Euteleostomi</taxon>
        <taxon>Actinopterygii</taxon>
        <taxon>Neopterygii</taxon>
        <taxon>Teleostei</taxon>
        <taxon>Protacanthopterygii</taxon>
        <taxon>Salmoniformes</taxon>
        <taxon>Salmonidae</taxon>
        <taxon>Salmoninae</taxon>
        <taxon>Oncorhynchus</taxon>
    </lineage>
</organism>
<reference evidence="1" key="3">
    <citation type="submission" date="2025-09" db="UniProtKB">
        <authorList>
            <consortium name="Ensembl"/>
        </authorList>
    </citation>
    <scope>IDENTIFICATION</scope>
</reference>